<dbReference type="RefSeq" id="XP_009175205.1">
    <property type="nucleotide sequence ID" value="XM_009176941.1"/>
</dbReference>
<dbReference type="KEGG" id="ovi:T265_10541"/>
<dbReference type="AlphaFoldDB" id="A0A075A0W3"/>
<sequence>MPLENLEEEGLEKIPDLRLAQWVFRAGLSKTTSADKEELQEKIMKVIREERRRRICSQILEVGVSQATETFRDFPCNLIMTSRSSVMHDPAGLQIMHQALPLATVSTIKHRPATMTSPSASYSRPEQVASELDTADKCPRKHIFREAQTINSTEAKRPIPSSRDRQRCCADHHPKHPPALNGVCACTMDPDRKFEIPNNLAKCGIVVHIA</sequence>
<organism evidence="1 2">
    <name type="scientific">Opisthorchis viverrini</name>
    <name type="common">Southeast Asian liver fluke</name>
    <dbReference type="NCBI Taxonomy" id="6198"/>
    <lineage>
        <taxon>Eukaryota</taxon>
        <taxon>Metazoa</taxon>
        <taxon>Spiralia</taxon>
        <taxon>Lophotrochozoa</taxon>
        <taxon>Platyhelminthes</taxon>
        <taxon>Trematoda</taxon>
        <taxon>Digenea</taxon>
        <taxon>Opisthorchiida</taxon>
        <taxon>Opisthorchiata</taxon>
        <taxon>Opisthorchiidae</taxon>
        <taxon>Opisthorchis</taxon>
    </lineage>
</organism>
<dbReference type="EMBL" id="KL596999">
    <property type="protein sequence ID" value="KER21049.1"/>
    <property type="molecule type" value="Genomic_DNA"/>
</dbReference>
<dbReference type="OrthoDB" id="1452at2759"/>
<keyword evidence="2" id="KW-1185">Reference proteome</keyword>
<dbReference type="CTD" id="20324709"/>
<protein>
    <submittedName>
        <fullName evidence="1">Uncharacterized protein</fullName>
    </submittedName>
</protein>
<dbReference type="Proteomes" id="UP000054324">
    <property type="component" value="Unassembled WGS sequence"/>
</dbReference>
<reference evidence="1 2" key="1">
    <citation type="submission" date="2013-11" db="EMBL/GenBank/DDBJ databases">
        <title>Opisthorchis viverrini - life in the bile duct.</title>
        <authorList>
            <person name="Young N.D."/>
            <person name="Nagarajan N."/>
            <person name="Lin S.J."/>
            <person name="Korhonen P.K."/>
            <person name="Jex A.R."/>
            <person name="Hall R.S."/>
            <person name="Safavi-Hemami H."/>
            <person name="Kaewkong W."/>
            <person name="Bertrand D."/>
            <person name="Gao S."/>
            <person name="Seet Q."/>
            <person name="Wongkham S."/>
            <person name="Teh B.T."/>
            <person name="Wongkham C."/>
            <person name="Intapan P.M."/>
            <person name="Maleewong W."/>
            <person name="Yang X."/>
            <person name="Hu M."/>
            <person name="Wang Z."/>
            <person name="Hofmann A."/>
            <person name="Sternberg P.W."/>
            <person name="Tan P."/>
            <person name="Wang J."/>
            <person name="Gasser R.B."/>
        </authorList>
    </citation>
    <scope>NUCLEOTIDE SEQUENCE [LARGE SCALE GENOMIC DNA]</scope>
</reference>
<accession>A0A075A0W3</accession>
<proteinExistence type="predicted"/>
<dbReference type="GeneID" id="20324709"/>
<evidence type="ECO:0000313" key="2">
    <source>
        <dbReference type="Proteomes" id="UP000054324"/>
    </source>
</evidence>
<evidence type="ECO:0000313" key="1">
    <source>
        <dbReference type="EMBL" id="KER21049.1"/>
    </source>
</evidence>
<gene>
    <name evidence="1" type="ORF">T265_10541</name>
</gene>
<name>A0A075A0W3_OPIVI</name>